<dbReference type="GO" id="GO:0019877">
    <property type="term" value="P:diaminopimelate biosynthetic process"/>
    <property type="evidence" value="ECO:0007669"/>
    <property type="project" value="UniProtKB-KW"/>
</dbReference>
<dbReference type="HAMAP" id="MF_01690">
    <property type="entry name" value="DapE"/>
    <property type="match status" value="1"/>
</dbReference>
<gene>
    <name evidence="16" type="ORF">RIEGSTA812A_PEG_994</name>
</gene>
<keyword evidence="10" id="KW-0862">Zinc</keyword>
<dbReference type="Gene3D" id="3.40.630.10">
    <property type="entry name" value="Zn peptidases"/>
    <property type="match status" value="2"/>
</dbReference>
<evidence type="ECO:0000256" key="8">
    <source>
        <dbReference type="ARBA" id="ARBA00022723"/>
    </source>
</evidence>
<dbReference type="PANTHER" id="PTHR43808">
    <property type="entry name" value="ACETYLORNITHINE DEACETYLASE"/>
    <property type="match status" value="1"/>
</dbReference>
<evidence type="ECO:0000256" key="3">
    <source>
        <dbReference type="ARBA" id="ARBA00006746"/>
    </source>
</evidence>
<dbReference type="PANTHER" id="PTHR43808:SF31">
    <property type="entry name" value="N-ACETYL-L-CITRULLINE DEACETYLASE"/>
    <property type="match status" value="1"/>
</dbReference>
<evidence type="ECO:0000313" key="16">
    <source>
        <dbReference type="EMBL" id="VBB69521.1"/>
    </source>
</evidence>
<evidence type="ECO:0000256" key="13">
    <source>
        <dbReference type="ARBA" id="ARBA00031891"/>
    </source>
</evidence>
<sequence length="387" mass="41928">MNNHLTTHSYTDPLLLAQELIRCRSMTPVSAAALDRLESTMTALGFLTWRIPFSTPGTLEVDNLYARWGRQGHNFCFAGHVDVVPPGQGWTVDPFSAVVRDSRLFGRGAVDMKGAIACFVAAVARILECNTSLPGSVSLLITGDEEGLAINGTRKVLTWLCEHGERLDACLVGEPTNPDWLGEMMKIGRRGSFNAQLHVFGTQGHAAYPHLTDNPIDRLLAMLAALRRSPLDNGSVHFQPSTLTLTSLDVDNASPNVIPAEARAAFNIRFNDLHTGAALEDWIRFHCDAVGGTYTLSCTLSGDSFLSTPGPLVQIVHKAVYAVTGHAPVLSTSGGTSDARFIKEICPVVEFGLVGRTMHKIDESTSLADLEALTEIYRQVLHGYFAA</sequence>
<comment type="similarity">
    <text evidence="3">Belongs to the peptidase M20A family. DapE subfamily.</text>
</comment>
<dbReference type="InterPro" id="IPR002933">
    <property type="entry name" value="Peptidase_M20"/>
</dbReference>
<dbReference type="GO" id="GO:0009014">
    <property type="term" value="F:succinyl-diaminopimelate desuccinylase activity"/>
    <property type="evidence" value="ECO:0007669"/>
    <property type="project" value="UniProtKB-EC"/>
</dbReference>
<dbReference type="NCBIfam" id="NF009557">
    <property type="entry name" value="PRK13009.1"/>
    <property type="match status" value="1"/>
</dbReference>
<keyword evidence="11" id="KW-0220">Diaminopimelate biosynthesis</keyword>
<dbReference type="InterPro" id="IPR011650">
    <property type="entry name" value="Peptidase_M20_dimer"/>
</dbReference>
<dbReference type="InterPro" id="IPR036264">
    <property type="entry name" value="Bact_exopeptidase_dim_dom"/>
</dbReference>
<evidence type="ECO:0000256" key="6">
    <source>
        <dbReference type="ARBA" id="ARBA00022391"/>
    </source>
</evidence>
<dbReference type="PROSITE" id="PS00759">
    <property type="entry name" value="ARGE_DAPE_CPG2_2"/>
    <property type="match status" value="1"/>
</dbReference>
<dbReference type="GO" id="GO:0046872">
    <property type="term" value="F:metal ion binding"/>
    <property type="evidence" value="ECO:0007669"/>
    <property type="project" value="UniProtKB-KW"/>
</dbReference>
<accession>A0A484H7K0</accession>
<evidence type="ECO:0000256" key="10">
    <source>
        <dbReference type="ARBA" id="ARBA00022833"/>
    </source>
</evidence>
<keyword evidence="12" id="KW-0457">Lysine biosynthesis</keyword>
<comment type="subunit">
    <text evidence="4">Homodimer.</text>
</comment>
<dbReference type="GO" id="GO:0008777">
    <property type="term" value="F:acetylornithine deacetylase activity"/>
    <property type="evidence" value="ECO:0007669"/>
    <property type="project" value="TreeGrafter"/>
</dbReference>
<evidence type="ECO:0000256" key="11">
    <source>
        <dbReference type="ARBA" id="ARBA00022915"/>
    </source>
</evidence>
<evidence type="ECO:0000256" key="9">
    <source>
        <dbReference type="ARBA" id="ARBA00022801"/>
    </source>
</evidence>
<dbReference type="InterPro" id="IPR005941">
    <property type="entry name" value="DapE_proteobac"/>
</dbReference>
<dbReference type="EMBL" id="LR026963">
    <property type="protein sequence ID" value="VBB69521.1"/>
    <property type="molecule type" value="Genomic_DNA"/>
</dbReference>
<evidence type="ECO:0000256" key="7">
    <source>
        <dbReference type="ARBA" id="ARBA00022605"/>
    </source>
</evidence>
<dbReference type="Pfam" id="PF07687">
    <property type="entry name" value="M20_dimer"/>
    <property type="match status" value="1"/>
</dbReference>
<dbReference type="Pfam" id="PF01546">
    <property type="entry name" value="Peptidase_M20"/>
    <property type="match status" value="1"/>
</dbReference>
<comment type="catalytic activity">
    <reaction evidence="14">
        <text>N-succinyl-(2S,6S)-2,6-diaminopimelate + H2O = (2S,6S)-2,6-diaminopimelate + succinate</text>
        <dbReference type="Rhea" id="RHEA:22608"/>
        <dbReference type="ChEBI" id="CHEBI:15377"/>
        <dbReference type="ChEBI" id="CHEBI:30031"/>
        <dbReference type="ChEBI" id="CHEBI:57609"/>
        <dbReference type="ChEBI" id="CHEBI:58087"/>
        <dbReference type="EC" id="3.5.1.18"/>
    </reaction>
</comment>
<evidence type="ECO:0000259" key="15">
    <source>
        <dbReference type="Pfam" id="PF07687"/>
    </source>
</evidence>
<protein>
    <recommendedName>
        <fullName evidence="6">Succinyl-diaminopimelate desuccinylase</fullName>
        <ecNumber evidence="5">3.5.1.18</ecNumber>
    </recommendedName>
    <alternativeName>
        <fullName evidence="13">N-succinyl-LL-2,6-diaminoheptanedioate amidohydrolase</fullName>
    </alternativeName>
</protein>
<keyword evidence="7" id="KW-0028">Amino-acid biosynthesis</keyword>
<evidence type="ECO:0000256" key="4">
    <source>
        <dbReference type="ARBA" id="ARBA00011738"/>
    </source>
</evidence>
<name>A0A484H7K0_9ZZZZ</name>
<reference evidence="16" key="1">
    <citation type="submission" date="2018-10" db="EMBL/GenBank/DDBJ databases">
        <authorList>
            <person name="Gruber-Vodicka H."/>
            <person name="Jaeckle O."/>
        </authorList>
    </citation>
    <scope>NUCLEOTIDE SEQUENCE</scope>
</reference>
<dbReference type="InterPro" id="IPR050072">
    <property type="entry name" value="Peptidase_M20A"/>
</dbReference>
<evidence type="ECO:0000256" key="14">
    <source>
        <dbReference type="ARBA" id="ARBA00051301"/>
    </source>
</evidence>
<comment type="cofactor">
    <cofactor evidence="1">
        <name>Zn(2+)</name>
        <dbReference type="ChEBI" id="CHEBI:29105"/>
    </cofactor>
</comment>
<dbReference type="SUPFAM" id="SSF55031">
    <property type="entry name" value="Bacterial exopeptidase dimerisation domain"/>
    <property type="match status" value="1"/>
</dbReference>
<feature type="domain" description="Peptidase M20 dimerisation" evidence="15">
    <location>
        <begin position="187"/>
        <end position="291"/>
    </location>
</feature>
<evidence type="ECO:0000256" key="1">
    <source>
        <dbReference type="ARBA" id="ARBA00001947"/>
    </source>
</evidence>
<dbReference type="InterPro" id="IPR001261">
    <property type="entry name" value="ArgE/DapE_CS"/>
</dbReference>
<comment type="pathway">
    <text evidence="2">Amino-acid biosynthesis; L-lysine biosynthesis via DAP pathway; LL-2,6-diaminopimelate from (S)-tetrahydrodipicolinate (succinylase route): step 3/3.</text>
</comment>
<dbReference type="AlphaFoldDB" id="A0A484H7K0"/>
<evidence type="ECO:0000256" key="5">
    <source>
        <dbReference type="ARBA" id="ARBA00011921"/>
    </source>
</evidence>
<dbReference type="NCBIfam" id="TIGR01246">
    <property type="entry name" value="dapE_proteo"/>
    <property type="match status" value="1"/>
</dbReference>
<keyword evidence="9 16" id="KW-0378">Hydrolase</keyword>
<evidence type="ECO:0000256" key="2">
    <source>
        <dbReference type="ARBA" id="ARBA00005130"/>
    </source>
</evidence>
<keyword evidence="8" id="KW-0479">Metal-binding</keyword>
<dbReference type="CDD" id="cd03891">
    <property type="entry name" value="M20_DapE_proteobac"/>
    <property type="match status" value="1"/>
</dbReference>
<dbReference type="EC" id="3.5.1.18" evidence="5"/>
<dbReference type="GO" id="GO:0006526">
    <property type="term" value="P:L-arginine biosynthetic process"/>
    <property type="evidence" value="ECO:0007669"/>
    <property type="project" value="TreeGrafter"/>
</dbReference>
<organism evidence="16">
    <name type="scientific">invertebrate metagenome</name>
    <dbReference type="NCBI Taxonomy" id="1711999"/>
    <lineage>
        <taxon>unclassified sequences</taxon>
        <taxon>metagenomes</taxon>
        <taxon>organismal metagenomes</taxon>
    </lineage>
</organism>
<dbReference type="SUPFAM" id="SSF53187">
    <property type="entry name" value="Zn-dependent exopeptidases"/>
    <property type="match status" value="1"/>
</dbReference>
<proteinExistence type="inferred from homology"/>
<evidence type="ECO:0000256" key="12">
    <source>
        <dbReference type="ARBA" id="ARBA00023154"/>
    </source>
</evidence>
<dbReference type="UniPathway" id="UPA00034">
    <property type="reaction ID" value="UER00021"/>
</dbReference>
<dbReference type="GO" id="GO:0009089">
    <property type="term" value="P:lysine biosynthetic process via diaminopimelate"/>
    <property type="evidence" value="ECO:0007669"/>
    <property type="project" value="UniProtKB-UniPathway"/>
</dbReference>